<feature type="compositionally biased region" description="Polar residues" evidence="10">
    <location>
        <begin position="1"/>
        <end position="12"/>
    </location>
</feature>
<dbReference type="GO" id="GO:0005524">
    <property type="term" value="F:ATP binding"/>
    <property type="evidence" value="ECO:0007669"/>
    <property type="project" value="UniProtKB-KW"/>
</dbReference>
<evidence type="ECO:0000256" key="6">
    <source>
        <dbReference type="ARBA" id="ARBA00022741"/>
    </source>
</evidence>
<feature type="region of interest" description="Disordered" evidence="10">
    <location>
        <begin position="1588"/>
        <end position="1655"/>
    </location>
</feature>
<dbReference type="CDD" id="cd18580">
    <property type="entry name" value="ABC_6TM_ABCC_D2"/>
    <property type="match status" value="1"/>
</dbReference>
<feature type="transmembrane region" description="Helical" evidence="11">
    <location>
        <begin position="2600"/>
        <end position="2621"/>
    </location>
</feature>
<organism evidence="14 15">
    <name type="scientific">Mortierella alpina</name>
    <name type="common">Oleaginous fungus</name>
    <name type="synonym">Mortierella renispora</name>
    <dbReference type="NCBI Taxonomy" id="64518"/>
    <lineage>
        <taxon>Eukaryota</taxon>
        <taxon>Fungi</taxon>
        <taxon>Fungi incertae sedis</taxon>
        <taxon>Mucoromycota</taxon>
        <taxon>Mortierellomycotina</taxon>
        <taxon>Mortierellomycetes</taxon>
        <taxon>Mortierellales</taxon>
        <taxon>Mortierellaceae</taxon>
        <taxon>Mortierella</taxon>
    </lineage>
</organism>
<evidence type="ECO:0000256" key="2">
    <source>
        <dbReference type="ARBA" id="ARBA00022448"/>
    </source>
</evidence>
<evidence type="ECO:0000256" key="5">
    <source>
        <dbReference type="ARBA" id="ARBA00022737"/>
    </source>
</evidence>
<comment type="subcellular location">
    <subcellularLocation>
        <location evidence="1">Vacuole membrane</location>
        <topology evidence="1">Multi-pass membrane protein</topology>
    </subcellularLocation>
</comment>
<feature type="compositionally biased region" description="Basic and acidic residues" evidence="10">
    <location>
        <begin position="2720"/>
        <end position="2731"/>
    </location>
</feature>
<dbReference type="InterPro" id="IPR036640">
    <property type="entry name" value="ABC1_TM_sf"/>
</dbReference>
<feature type="region of interest" description="Disordered" evidence="10">
    <location>
        <begin position="2720"/>
        <end position="2760"/>
    </location>
</feature>
<evidence type="ECO:0000313" key="14">
    <source>
        <dbReference type="EMBL" id="KAG9324601.1"/>
    </source>
</evidence>
<feature type="compositionally biased region" description="Acidic residues" evidence="10">
    <location>
        <begin position="1638"/>
        <end position="1647"/>
    </location>
</feature>
<feature type="domain" description="ABC transmembrane type-1" evidence="13">
    <location>
        <begin position="2389"/>
        <end position="2665"/>
    </location>
</feature>
<feature type="region of interest" description="Disordered" evidence="10">
    <location>
        <begin position="1"/>
        <end position="82"/>
    </location>
</feature>
<dbReference type="FunFam" id="1.20.1560.10:FF:000006">
    <property type="entry name" value="ATP-binding cassette, sub-family C (CFTR/MRP), member 9"/>
    <property type="match status" value="1"/>
</dbReference>
<feature type="transmembrane region" description="Helical" evidence="11">
    <location>
        <begin position="3095"/>
        <end position="3115"/>
    </location>
</feature>
<accession>A0A9P8A8J1</accession>
<feature type="transmembrane region" description="Helical" evidence="11">
    <location>
        <begin position="2236"/>
        <end position="2253"/>
    </location>
</feature>
<dbReference type="GO" id="GO:0006260">
    <property type="term" value="P:DNA replication"/>
    <property type="evidence" value="ECO:0007669"/>
    <property type="project" value="UniProtKB-KW"/>
</dbReference>
<feature type="transmembrane region" description="Helical" evidence="11">
    <location>
        <begin position="1719"/>
        <end position="1742"/>
    </location>
</feature>
<dbReference type="GO" id="GO:0140359">
    <property type="term" value="F:ABC-type transporter activity"/>
    <property type="evidence" value="ECO:0007669"/>
    <property type="project" value="InterPro"/>
</dbReference>
<feature type="transmembrane region" description="Helical" evidence="11">
    <location>
        <begin position="3210"/>
        <end position="3230"/>
    </location>
</feature>
<dbReference type="InterPro" id="IPR027417">
    <property type="entry name" value="P-loop_NTPase"/>
</dbReference>
<dbReference type="PANTHER" id="PTHR24223">
    <property type="entry name" value="ATP-BINDING CASSETTE SUB-FAMILY C"/>
    <property type="match status" value="1"/>
</dbReference>
<feature type="transmembrane region" description="Helical" evidence="11">
    <location>
        <begin position="1243"/>
        <end position="1265"/>
    </location>
</feature>
<feature type="compositionally biased region" description="Basic residues" evidence="10">
    <location>
        <begin position="1492"/>
        <end position="1510"/>
    </location>
</feature>
<dbReference type="GO" id="GO:0000329">
    <property type="term" value="C:fungal-type vacuole membrane"/>
    <property type="evidence" value="ECO:0007669"/>
    <property type="project" value="UniProtKB-ARBA"/>
</dbReference>
<feature type="transmembrane region" description="Helical" evidence="11">
    <location>
        <begin position="2641"/>
        <end position="2666"/>
    </location>
</feature>
<dbReference type="InterPro" id="IPR002347">
    <property type="entry name" value="SDR_fam"/>
</dbReference>
<feature type="compositionally biased region" description="Low complexity" evidence="10">
    <location>
        <begin position="1588"/>
        <end position="1599"/>
    </location>
</feature>
<dbReference type="InterPro" id="IPR004776">
    <property type="entry name" value="Mem_transp_PIN-like"/>
</dbReference>
<dbReference type="InterPro" id="IPR003959">
    <property type="entry name" value="ATPase_AAA_core"/>
</dbReference>
<feature type="transmembrane region" description="Helical" evidence="11">
    <location>
        <begin position="3185"/>
        <end position="3204"/>
    </location>
</feature>
<dbReference type="InterPro" id="IPR047854">
    <property type="entry name" value="RFC_lid"/>
</dbReference>
<evidence type="ECO:0000256" key="7">
    <source>
        <dbReference type="ARBA" id="ARBA00022840"/>
    </source>
</evidence>
<dbReference type="EMBL" id="JAIFTL010000062">
    <property type="protein sequence ID" value="KAG9324601.1"/>
    <property type="molecule type" value="Genomic_DNA"/>
</dbReference>
<dbReference type="Pfam" id="PF00664">
    <property type="entry name" value="ABC_membrane"/>
    <property type="match status" value="2"/>
</dbReference>
<dbReference type="Gene3D" id="3.40.50.720">
    <property type="entry name" value="NAD(P)-binding Rossmann-like Domain"/>
    <property type="match status" value="1"/>
</dbReference>
<evidence type="ECO:0000256" key="4">
    <source>
        <dbReference type="ARBA" id="ARBA00022705"/>
    </source>
</evidence>
<feature type="transmembrane region" description="Helical" evidence="11">
    <location>
        <begin position="2180"/>
        <end position="2198"/>
    </location>
</feature>
<keyword evidence="3 11" id="KW-0812">Transmembrane</keyword>
<feature type="transmembrane region" description="Helical" evidence="11">
    <location>
        <begin position="1787"/>
        <end position="1813"/>
    </location>
</feature>
<name>A0A9P8A8J1_MORAP</name>
<feature type="compositionally biased region" description="Basic residues" evidence="10">
    <location>
        <begin position="1460"/>
        <end position="1470"/>
    </location>
</feature>
<dbReference type="PRINTS" id="PR00081">
    <property type="entry name" value="GDHRDH"/>
</dbReference>
<dbReference type="InterPro" id="IPR044746">
    <property type="entry name" value="ABCC_6TM_D1"/>
</dbReference>
<dbReference type="CDD" id="cd18140">
    <property type="entry name" value="HLD_clamp_RFC"/>
    <property type="match status" value="1"/>
</dbReference>
<sequence>MTNQESSNTPQEASFHGPRSTLELESDLWPGSNTKSSSTTLTAAQPHGSKPRGRSRLIMDSDDDMDEDENDDELLTMPLGSQKMELQIDQSFMAPPTSLAETGPSDTGTNSSVTAANQVATVGATTLLPDSIPRLQTAAVDDDDGLFGDDFMAEFGSDADLDFEANQNKKPLFHRRIPLLEASQDPQDGDSHDDLGLERLSITQKHRTISGAPVPTEVTRSTHTGTSSTTIISSAATRLTNMYSNPMNGRHSSLDPGSSQMEDELLEMSARQHDALLEDMILEDERILEEEMGLQQLLLLQTQELEQMEEDSQQAARWDAGLSDTHNKRKLPVSTEADSTSHMTTLDELDRFLDESSAIGKSSLQGAVDASKKTRLEQPLTGGTSTRGAEKRPLARNVRAPEIPKHDYTLPPETGSFITAKSTSGTTFYLAKKVRVDHNKNSFLQQQLLSGEKSRKPLLSTTIHRMMDDLDAELRLQKQVAINRLEYEGPEDVSIGEDASKDASEKLWVDKYRPQKYTDLMGDERVNREVLSWIKEWDQCVFGRKYKKFIPDQKKQQQYKDFKDFRKPDSLGRPDRKVLLLTGPPGLGKTTMAHVIAKQAGYNVIEVNASDDRTGASVKGKIEAALENQSILGSDKPNLLIIDEIDGVSSSGGEQSFIKLLVDMASVEVASSEDKGKTGSGSKKKKFTKKPLMRPIICICNDQYAPVLRPLRVIAQIYQFKKPSVRTIVNRLQQVCEIEQVPSDTRAFGVLYEMTEGDMRSCLNTLQFIKNKSKTSVMQASVTTTSTGRIGAGSGNGTGEGLTMEALTKATIGRKDQSKSLFSVWEELFQAPYARKSRSALKVMEEGHDSNTYVSRMVSLIHTNGEYDKLVQGCFENYPSMVFHDVAMSKVVECGDWLAFYDQLNARVSTNFEYEVGGYIAYALVNFHRFFAGSVRQKIEYPRKDYESFVAHKANESILQGMTLNLPPNTQRHFRKNNFATELLSPFLRILSPHMRPVNKQLIKPKERAVLKRLVDIMIQFQLTFVQEKTEDGQFLYRLEPSIEKLGDFSTIGLKNVLTSRYAVRQLIAQEIEVEMVRRAEAVKESKMGAFFSSSKEGSKKGPSVETSGSLSTLMEVDGEKLGRDAVDFFGRVIVQPQAAGPSLDGSMTTGFDAQGAAGGMVRPKKKTRIWYKFNEGFSNAVKAKAVSQVLVVVACGVILSRTGYLSQSAQKSISQVNLYFMTPCLLFTKIASTINWDQFKAFWPIPLFFIFFSVVSWAVARIGSRLLRFSSDEEKFVAASILFSNTNSLPMALIQSLALSAAGSRLLRDEHDTKEQVAARGISYILFYAIFGNLVRWSYGFSLLVPATSNNDDQQQHLDSTSQGDMDPTATGSRSEVSTPREGVLIDVDGPSGSSSTSSHATWAAGASDSPSSEQMPATAFEPYRDDTDDEQTDGEESQKHEPRPRLSLEHAPFFRPPQKSRKQLRRSTHMQPLSPPVVETSSSLPAAIPQHHRQQSQQHRRSTRGMLRKKASTVLSRVRQVLTPPLLTAILALIIGLVPQLHRLIMSPESKIYAFIIHPLETCGAAAIPMILLCLGAQVVHFATPSSPSLPSSTASTGKPASASPTRPGQPVRRRSANTPSVFPHAYPVSDSSSSSEDEGGEQEDQGWLRVQGHPSRSRRRYAYGQEGIASTCSYASSTATLFHIDRDPDYASEQSGLMSANNGPLQGHRFKRATPVAFALFARMVVVPLICLPAILFHPDTLSPVLTMDPTFSLTLVLLVAAPTAINMIQLCQIKGFFEEEMAAVLFWSYCVLGVPCVLGWSLVGLWVAGRFLLWIASASQTLPLALTATLVGIMECVLNVWQLIVQRDLNAQTIQRRQLWIDQAKAASAGQTRVAIVTGGNSGLGYETAKALVEAGFTTVIACRSASKGNEAIEKIEAQTGIKGKLVLVALDLSSIESVKKFTREFKALGYPQLDVLVNNAGMMDIPFGLTKEGYEMQFGVNHLGHYVLTLELLPLLKKSTQGRIIVLSSGAHYSSDDIRYDRLQSPRGYSRLGHYSYSKLANLLFVKALDRRLRQAAQSDSSIKITVNANHPGACFTELFKHNPLMTVLMGVARAVCRSPLAGAMSSIYLIMAPGLENVSGEYFFDQIPRTVNPIAMDEKAQELLWAKSVEFTGTTALFLNKNEHRYEIRSSDYLIVYYVVTLLGCVLSWLVIRGGGSSMKSPRLHVHGPSPSILQDPPPVSQIQWDPSRLLVLVAGSIALAFLLEILPRTNTRVQRESREKEGLSSYDQANLFSRLTFHHIQPMMSLGAKRPLTAADVNEKLPEKLQTRHNFDIISQRWEARLARYRRRHGPNNHTGDRKSASVSGEGPSLILTVLDAYKWRLIPTMVVRLTSFALWYAPSYLFALLLRFFVDYGEALKNGTPPPAIAQGLLISTGMFLGNVISALCLSSSSQELSHIGISARASLIDMVYRKALRLSPDARKQSTLGEISNHMGGDAEVWMAASNLLPLSVTIPFELAIALSLLYWLLGWSLLAGLAVFAIVTPAQAKLAKLFQSSQQRKLRVMDSRLRVMTEILSNIKIVKLYAWEDAFRSRIDGLREKELRAQKTLCTIRSLLVMVFSSVNLLIVLATYTVYANWGGPEFTPAKMTPEVVFVGISLFTIMGRPLGLIPMAISHLIALRTANHRIQMFLLLEEIDTRAVHRLSRQSESSKDSTKGNDGKILAVEIENGTFAWDKKPDVPRPDSRTSTSLSRADAERQPLLASSPASSASVTPGKPVLSSIDLQVPDGSLTAIAGRVGQGKSSLLSAIIGDMYKQQGSVTVYGNLAFVPQQAWIINATVRDNILLGRPFDQENVNQIVVIKDGMIMEKGAYRQLMQAKSAFYQLISEYSVREKMKRKQQLSEDRAKVDTATVGPKISVLTADGIKSAAPVVSKDKTAGCTLVSAEKMEAGKIGWRVYLNYARAISTRNAALCLFLYVLGQGCQIATNFWLRYWVTASERKDDRPIVFFLGGYALLVALFLVVDVIVNYMANVVCALQGAKTLHDRLLTRVLRLPMSFFDTTPMGRTLNRFSSDVSAVDSQLPELLPGFLSFSSTILGIMFVISYSTPIFLVAVPPLLLVFMLIQDYYVKTSGALKRLLSVSKSPLYQHFSESLAGVSIIRSTHDLATQFIEENEKRSDLIALRTDQFMITSRWLNIRVQTLCASTVFLAAALAVLNARSLDPSLVGLALSYALNLTNVIAILVRTASEVQNQFVSVERIQEYSQLPVEAPLDTGVRIPAEWPQHGRIAFKAFSARYREGLDLCIKDATFTIEPQEKPSGGT</sequence>
<dbReference type="CDD" id="cd05327">
    <property type="entry name" value="retinol-DH_like_SDR_c_like"/>
    <property type="match status" value="1"/>
</dbReference>
<evidence type="ECO:0000259" key="13">
    <source>
        <dbReference type="PROSITE" id="PS50929"/>
    </source>
</evidence>
<keyword evidence="7" id="KW-0067">ATP-binding</keyword>
<proteinExistence type="predicted"/>
<dbReference type="PROSITE" id="PS50893">
    <property type="entry name" value="ABC_TRANSPORTER_2"/>
    <property type="match status" value="1"/>
</dbReference>
<dbReference type="SUPFAM" id="SSF52540">
    <property type="entry name" value="P-loop containing nucleoside triphosphate hydrolases"/>
    <property type="match status" value="2"/>
</dbReference>
<dbReference type="Pfam" id="PF03547">
    <property type="entry name" value="Mem_trans"/>
    <property type="match status" value="2"/>
</dbReference>
<dbReference type="Gene3D" id="3.40.50.300">
    <property type="entry name" value="P-loop containing nucleotide triphosphate hydrolases"/>
    <property type="match status" value="2"/>
</dbReference>
<feature type="transmembrane region" description="Helical" evidence="11">
    <location>
        <begin position="1754"/>
        <end position="1775"/>
    </location>
</feature>
<dbReference type="InterPro" id="IPR036291">
    <property type="entry name" value="NAD(P)-bd_dom_sf"/>
</dbReference>
<dbReference type="FunFam" id="1.20.1560.10:FF:000010">
    <property type="entry name" value="Multidrug resistance-associated ABC transporter"/>
    <property type="match status" value="1"/>
</dbReference>
<dbReference type="SUPFAM" id="SSF90123">
    <property type="entry name" value="ABC transporter transmembrane region"/>
    <property type="match status" value="2"/>
</dbReference>
<evidence type="ECO:0000256" key="9">
    <source>
        <dbReference type="ARBA" id="ARBA00023136"/>
    </source>
</evidence>
<dbReference type="Pfam" id="PF00004">
    <property type="entry name" value="AAA"/>
    <property type="match status" value="1"/>
</dbReference>
<reference evidence="14" key="1">
    <citation type="submission" date="2021-07" db="EMBL/GenBank/DDBJ databases">
        <title>Draft genome of Mortierella alpina, strain LL118, isolated from an aspen leaf litter sample.</title>
        <authorList>
            <person name="Yang S."/>
            <person name="Vinatzer B.A."/>
        </authorList>
    </citation>
    <scope>NUCLEOTIDE SEQUENCE</scope>
    <source>
        <strain evidence="14">LL118</strain>
    </source>
</reference>
<keyword evidence="4" id="KW-0235">DNA replication</keyword>
<feature type="domain" description="ABC transporter" evidence="12">
    <location>
        <begin position="2748"/>
        <end position="2973"/>
    </location>
</feature>
<dbReference type="Gene3D" id="1.20.1560.10">
    <property type="entry name" value="ABC transporter type 1, transmembrane domain"/>
    <property type="match status" value="2"/>
</dbReference>
<evidence type="ECO:0000256" key="8">
    <source>
        <dbReference type="ARBA" id="ARBA00022989"/>
    </source>
</evidence>
<dbReference type="InterPro" id="IPR044726">
    <property type="entry name" value="ABCC_6TM_D2"/>
</dbReference>
<feature type="transmembrane region" description="Helical" evidence="11">
    <location>
        <begin position="1277"/>
        <end position="1298"/>
    </location>
</feature>
<evidence type="ECO:0000256" key="11">
    <source>
        <dbReference type="SAM" id="Phobius"/>
    </source>
</evidence>
<evidence type="ECO:0000256" key="1">
    <source>
        <dbReference type="ARBA" id="ARBA00004128"/>
    </source>
</evidence>
<evidence type="ECO:0008006" key="16">
    <source>
        <dbReference type="Google" id="ProtNLM"/>
    </source>
</evidence>
<feature type="domain" description="ABC transmembrane type-1" evidence="13">
    <location>
        <begin position="2957"/>
        <end position="3238"/>
    </location>
</feature>
<dbReference type="Pfam" id="PF00005">
    <property type="entry name" value="ABC_tran"/>
    <property type="match status" value="1"/>
</dbReference>
<feature type="transmembrane region" description="Helical" evidence="11">
    <location>
        <begin position="1528"/>
        <end position="1548"/>
    </location>
</feature>
<dbReference type="InterPro" id="IPR011527">
    <property type="entry name" value="ABC1_TM_dom"/>
</dbReference>
<feature type="compositionally biased region" description="Polar residues" evidence="10">
    <location>
        <begin position="1352"/>
        <end position="1379"/>
    </location>
</feature>
<keyword evidence="9 11" id="KW-0472">Membrane</keyword>
<dbReference type="Proteomes" id="UP000717515">
    <property type="component" value="Unassembled WGS sequence"/>
</dbReference>
<feature type="compositionally biased region" description="Low complexity" evidence="10">
    <location>
        <begin position="2746"/>
        <end position="2757"/>
    </location>
</feature>
<dbReference type="GO" id="GO:0016887">
    <property type="term" value="F:ATP hydrolysis activity"/>
    <property type="evidence" value="ECO:0007669"/>
    <property type="project" value="InterPro"/>
</dbReference>
<feature type="transmembrane region" description="Helical" evidence="11">
    <location>
        <begin position="1554"/>
        <end position="1577"/>
    </location>
</feature>
<keyword evidence="2" id="KW-0813">Transport</keyword>
<dbReference type="InterPro" id="IPR003593">
    <property type="entry name" value="AAA+_ATPase"/>
</dbReference>
<dbReference type="Pfam" id="PF00106">
    <property type="entry name" value="adh_short"/>
    <property type="match status" value="1"/>
</dbReference>
<evidence type="ECO:0000313" key="15">
    <source>
        <dbReference type="Proteomes" id="UP000717515"/>
    </source>
</evidence>
<dbReference type="Gene3D" id="1.10.8.60">
    <property type="match status" value="1"/>
</dbReference>
<feature type="transmembrane region" description="Helical" evidence="11">
    <location>
        <begin position="2956"/>
        <end position="2977"/>
    </location>
</feature>
<feature type="compositionally biased region" description="Acidic residues" evidence="10">
    <location>
        <begin position="60"/>
        <end position="74"/>
    </location>
</feature>
<feature type="transmembrane region" description="Helical" evidence="11">
    <location>
        <begin position="2992"/>
        <end position="3017"/>
    </location>
</feature>
<evidence type="ECO:0000259" key="12">
    <source>
        <dbReference type="PROSITE" id="PS50893"/>
    </source>
</evidence>
<dbReference type="CDD" id="cd00009">
    <property type="entry name" value="AAA"/>
    <property type="match status" value="1"/>
</dbReference>
<feature type="transmembrane region" description="Helical" evidence="11">
    <location>
        <begin position="1825"/>
        <end position="1845"/>
    </location>
</feature>
<comment type="caution">
    <text evidence="14">The sequence shown here is derived from an EMBL/GenBank/DDBJ whole genome shotgun (WGS) entry which is preliminary data.</text>
</comment>
<feature type="compositionally biased region" description="Acidic residues" evidence="10">
    <location>
        <begin position="1428"/>
        <end position="1437"/>
    </location>
</feature>
<gene>
    <name evidence="14" type="ORF">KVV02_004095</name>
</gene>
<dbReference type="SUPFAM" id="SSF51735">
    <property type="entry name" value="NAD(P)-binding Rossmann-fold domains"/>
    <property type="match status" value="1"/>
</dbReference>
<dbReference type="PROSITE" id="PS50929">
    <property type="entry name" value="ABC_TM1F"/>
    <property type="match status" value="2"/>
</dbReference>
<feature type="transmembrane region" description="Helical" evidence="11">
    <location>
        <begin position="2413"/>
        <end position="2434"/>
    </location>
</feature>
<dbReference type="CDD" id="cd18579">
    <property type="entry name" value="ABC_6TM_ABCC_D1"/>
    <property type="match status" value="1"/>
</dbReference>
<feature type="transmembrane region" description="Helical" evidence="11">
    <location>
        <begin position="2519"/>
        <end position="2537"/>
    </location>
</feature>
<feature type="compositionally biased region" description="Basic and acidic residues" evidence="10">
    <location>
        <begin position="1438"/>
        <end position="1450"/>
    </location>
</feature>
<evidence type="ECO:0000256" key="10">
    <source>
        <dbReference type="SAM" id="MobiDB-lite"/>
    </source>
</evidence>
<feature type="region of interest" description="Disordered" evidence="10">
    <location>
        <begin position="310"/>
        <end position="342"/>
    </location>
</feature>
<keyword evidence="6" id="KW-0547">Nucleotide-binding</keyword>
<dbReference type="SMART" id="SM00382">
    <property type="entry name" value="AAA"/>
    <property type="match status" value="1"/>
</dbReference>
<feature type="compositionally biased region" description="Low complexity" evidence="10">
    <location>
        <begin position="1393"/>
        <end position="1409"/>
    </location>
</feature>
<feature type="transmembrane region" description="Helical" evidence="11">
    <location>
        <begin position="1318"/>
        <end position="1336"/>
    </location>
</feature>
<dbReference type="InterPro" id="IPR003439">
    <property type="entry name" value="ABC_transporter-like_ATP-bd"/>
</dbReference>
<keyword evidence="5" id="KW-0677">Repeat</keyword>
<feature type="transmembrane region" description="Helical" evidence="11">
    <location>
        <begin position="2374"/>
        <end position="2398"/>
    </location>
</feature>
<feature type="region of interest" description="Disordered" evidence="10">
    <location>
        <begin position="1352"/>
        <end position="1510"/>
    </location>
</feature>
<keyword evidence="8 11" id="KW-1133">Transmembrane helix</keyword>
<protein>
    <recommendedName>
        <fullName evidence="16">AAA+ ATPase domain-containing protein</fullName>
    </recommendedName>
</protein>
<dbReference type="InterPro" id="IPR050173">
    <property type="entry name" value="ABC_transporter_C-like"/>
</dbReference>
<feature type="compositionally biased region" description="Polar residues" evidence="10">
    <location>
        <begin position="31"/>
        <end position="43"/>
    </location>
</feature>
<feature type="region of interest" description="Disordered" evidence="10">
    <location>
        <begin position="364"/>
        <end position="393"/>
    </location>
</feature>
<evidence type="ECO:0000256" key="3">
    <source>
        <dbReference type="ARBA" id="ARBA00022692"/>
    </source>
</evidence>
<dbReference type="PANTHER" id="PTHR24223:SF443">
    <property type="entry name" value="MULTIDRUG-RESISTANCE LIKE PROTEIN 1, ISOFORM I"/>
    <property type="match status" value="1"/>
</dbReference>